<accession>A0A8K0X3T0</accession>
<dbReference type="Proteomes" id="UP000813385">
    <property type="component" value="Unassembled WGS sequence"/>
</dbReference>
<comment type="caution">
    <text evidence="2">The sequence shown here is derived from an EMBL/GenBank/DDBJ whole genome shotgun (WGS) entry which is preliminary data.</text>
</comment>
<name>A0A8K0X3T0_9PEZI</name>
<dbReference type="EMBL" id="JAGPXD010000003">
    <property type="protein sequence ID" value="KAH7362504.1"/>
    <property type="molecule type" value="Genomic_DNA"/>
</dbReference>
<feature type="compositionally biased region" description="Polar residues" evidence="1">
    <location>
        <begin position="424"/>
        <end position="433"/>
    </location>
</feature>
<keyword evidence="3" id="KW-1185">Reference proteome</keyword>
<dbReference type="OrthoDB" id="10540644at2759"/>
<feature type="region of interest" description="Disordered" evidence="1">
    <location>
        <begin position="326"/>
        <end position="354"/>
    </location>
</feature>
<feature type="compositionally biased region" description="Basic and acidic residues" evidence="1">
    <location>
        <begin position="382"/>
        <end position="397"/>
    </location>
</feature>
<proteinExistence type="predicted"/>
<reference evidence="2" key="1">
    <citation type="journal article" date="2021" name="Nat. Commun.">
        <title>Genetic determinants of endophytism in the Arabidopsis root mycobiome.</title>
        <authorList>
            <person name="Mesny F."/>
            <person name="Miyauchi S."/>
            <person name="Thiergart T."/>
            <person name="Pickel B."/>
            <person name="Atanasova L."/>
            <person name="Karlsson M."/>
            <person name="Huettel B."/>
            <person name="Barry K.W."/>
            <person name="Haridas S."/>
            <person name="Chen C."/>
            <person name="Bauer D."/>
            <person name="Andreopoulos W."/>
            <person name="Pangilinan J."/>
            <person name="LaButti K."/>
            <person name="Riley R."/>
            <person name="Lipzen A."/>
            <person name="Clum A."/>
            <person name="Drula E."/>
            <person name="Henrissat B."/>
            <person name="Kohler A."/>
            <person name="Grigoriev I.V."/>
            <person name="Martin F.M."/>
            <person name="Hacquard S."/>
        </authorList>
    </citation>
    <scope>NUCLEOTIDE SEQUENCE</scope>
    <source>
        <strain evidence="2">MPI-CAGE-AT-0016</strain>
    </source>
</reference>
<protein>
    <submittedName>
        <fullName evidence="2">Uncharacterized protein</fullName>
    </submittedName>
</protein>
<sequence length="445" mass="49239">MATHKGFITKLKATLKARSNPQEYMVLKSVAQPPEFADHRTWTTDHVRQLFLEFLEKAVGANPHMFHAKDIAELETRISGMSSTASYINPAKTADPWTCGNLPGYRRWKLNGNTWASALETMIQLVPRGCPIPPRFAIEYKGYAEAMRDLIAVPNGLRPMLIPVGQMQMSGPPKRKADDEAMPELDGRPEKLVKFEDGSEQLIDFENGLERNIKLEDGPEKRIKLEEEVEDSYDWPDQPEPAAPGHDLRVESEDFVGMTDLADPNSPKENSIHEWAAETKKTIREMMIHGINPDVEGQQDAQLRRNMTDTLEYVTEAVASMQQQSAAAVTTRGTGTSAEARSGSGSNGDLLYDDPAPIASKYPSLFDEASSTRMRTYSPAAHPDHDDLFAAHSDPRPKNLNAKLAHGKTESPKPVPAIIADARSANQRSSSTPLWAAAARNTSQQ</sequence>
<evidence type="ECO:0000256" key="1">
    <source>
        <dbReference type="SAM" id="MobiDB-lite"/>
    </source>
</evidence>
<gene>
    <name evidence="2" type="ORF">B0T11DRAFT_352382</name>
</gene>
<organism evidence="2 3">
    <name type="scientific">Plectosphaerella cucumerina</name>
    <dbReference type="NCBI Taxonomy" id="40658"/>
    <lineage>
        <taxon>Eukaryota</taxon>
        <taxon>Fungi</taxon>
        <taxon>Dikarya</taxon>
        <taxon>Ascomycota</taxon>
        <taxon>Pezizomycotina</taxon>
        <taxon>Sordariomycetes</taxon>
        <taxon>Hypocreomycetidae</taxon>
        <taxon>Glomerellales</taxon>
        <taxon>Plectosphaerellaceae</taxon>
        <taxon>Plectosphaerella</taxon>
    </lineage>
</organism>
<feature type="region of interest" description="Disordered" evidence="1">
    <location>
        <begin position="373"/>
        <end position="445"/>
    </location>
</feature>
<evidence type="ECO:0000313" key="3">
    <source>
        <dbReference type="Proteomes" id="UP000813385"/>
    </source>
</evidence>
<dbReference type="AlphaFoldDB" id="A0A8K0X3T0"/>
<evidence type="ECO:0000313" key="2">
    <source>
        <dbReference type="EMBL" id="KAH7362504.1"/>
    </source>
</evidence>